<dbReference type="InterPro" id="IPR015424">
    <property type="entry name" value="PyrdxlP-dep_Trfase"/>
</dbReference>
<dbReference type="OrthoDB" id="10261433at2759"/>
<dbReference type="InterPro" id="IPR015421">
    <property type="entry name" value="PyrdxlP-dep_Trfase_major"/>
</dbReference>
<dbReference type="EMBL" id="BGPR01006830">
    <property type="protein sequence ID" value="GBN22174.1"/>
    <property type="molecule type" value="Genomic_DNA"/>
</dbReference>
<evidence type="ECO:0000313" key="4">
    <source>
        <dbReference type="Proteomes" id="UP000499080"/>
    </source>
</evidence>
<dbReference type="GO" id="GO:0008483">
    <property type="term" value="F:transaminase activity"/>
    <property type="evidence" value="ECO:0007669"/>
    <property type="project" value="InterPro"/>
</dbReference>
<evidence type="ECO:0000256" key="1">
    <source>
        <dbReference type="ARBA" id="ARBA00008954"/>
    </source>
</evidence>
<dbReference type="PANTHER" id="PTHR45688">
    <property type="match status" value="1"/>
</dbReference>
<evidence type="ECO:0000313" key="3">
    <source>
        <dbReference type="EMBL" id="GBN22174.1"/>
    </source>
</evidence>
<keyword evidence="2" id="KW-0663">Pyridoxal phosphate</keyword>
<name>A0A4Y2M6L6_ARAVE</name>
<keyword evidence="4" id="KW-1185">Reference proteome</keyword>
<dbReference type="Gene3D" id="3.40.640.10">
    <property type="entry name" value="Type I PLP-dependent aspartate aminotransferase-like (Major domain)"/>
    <property type="match status" value="1"/>
</dbReference>
<proteinExistence type="inferred from homology"/>
<dbReference type="GO" id="GO:0005739">
    <property type="term" value="C:mitochondrion"/>
    <property type="evidence" value="ECO:0007669"/>
    <property type="project" value="TreeGrafter"/>
</dbReference>
<dbReference type="Proteomes" id="UP000499080">
    <property type="component" value="Unassembled WGS sequence"/>
</dbReference>
<protein>
    <submittedName>
        <fullName evidence="3">Ethanolamine-phosphate phospho-lyase</fullName>
    </submittedName>
</protein>
<dbReference type="InterPro" id="IPR005814">
    <property type="entry name" value="Aminotrans_3"/>
</dbReference>
<gene>
    <name evidence="3" type="primary">ETNPPL_1</name>
    <name evidence="3" type="ORF">AVEN_211483_1</name>
</gene>
<dbReference type="GO" id="GO:0016829">
    <property type="term" value="F:lyase activity"/>
    <property type="evidence" value="ECO:0007669"/>
    <property type="project" value="UniProtKB-KW"/>
</dbReference>
<organism evidence="3 4">
    <name type="scientific">Araneus ventricosus</name>
    <name type="common">Orbweaver spider</name>
    <name type="synonym">Epeira ventricosa</name>
    <dbReference type="NCBI Taxonomy" id="182803"/>
    <lineage>
        <taxon>Eukaryota</taxon>
        <taxon>Metazoa</taxon>
        <taxon>Ecdysozoa</taxon>
        <taxon>Arthropoda</taxon>
        <taxon>Chelicerata</taxon>
        <taxon>Arachnida</taxon>
        <taxon>Araneae</taxon>
        <taxon>Araneomorphae</taxon>
        <taxon>Entelegynae</taxon>
        <taxon>Araneoidea</taxon>
        <taxon>Araneidae</taxon>
        <taxon>Araneus</taxon>
    </lineage>
</organism>
<reference evidence="3 4" key="1">
    <citation type="journal article" date="2019" name="Sci. Rep.">
        <title>Orb-weaving spider Araneus ventricosus genome elucidates the spidroin gene catalogue.</title>
        <authorList>
            <person name="Kono N."/>
            <person name="Nakamura H."/>
            <person name="Ohtoshi R."/>
            <person name="Moran D.A.P."/>
            <person name="Shinohara A."/>
            <person name="Yoshida Y."/>
            <person name="Fujiwara M."/>
            <person name="Mori M."/>
            <person name="Tomita M."/>
            <person name="Arakawa K."/>
        </authorList>
    </citation>
    <scope>NUCLEOTIDE SEQUENCE [LARGE SCALE GENOMIC DNA]</scope>
</reference>
<dbReference type="PANTHER" id="PTHR45688:SF13">
    <property type="entry name" value="ALANINE--GLYOXYLATE AMINOTRANSFERASE 2-LIKE"/>
    <property type="match status" value="1"/>
</dbReference>
<dbReference type="AlphaFoldDB" id="A0A4Y2M6L6"/>
<dbReference type="SUPFAM" id="SSF53383">
    <property type="entry name" value="PLP-dependent transferases"/>
    <property type="match status" value="1"/>
</dbReference>
<dbReference type="GO" id="GO:0030170">
    <property type="term" value="F:pyridoxal phosphate binding"/>
    <property type="evidence" value="ECO:0007669"/>
    <property type="project" value="InterPro"/>
</dbReference>
<sequence>MSLGPLEKISREETLRLRKSYIGESCTLFFEQDPLKIVRGEGQYMFDENGKQYLDCINNVAHVGHCHPRVTRAAVEQMSLLYTNSRYLHDNIVLYAQKLVATFPPKLDVCYFVNSGSEANDLALRLARAHTGHEDVIVLEGVTWFMCFMKLKAIVWNVCTLARKRGSGSLNKMLQDIRGDNELMGRVGVFGQCL</sequence>
<comment type="similarity">
    <text evidence="1">Belongs to the class-III pyridoxal-phosphate-dependent aminotransferase family.</text>
</comment>
<dbReference type="Pfam" id="PF00202">
    <property type="entry name" value="Aminotran_3"/>
    <property type="match status" value="1"/>
</dbReference>
<evidence type="ECO:0000256" key="2">
    <source>
        <dbReference type="ARBA" id="ARBA00022898"/>
    </source>
</evidence>
<dbReference type="Gene3D" id="3.90.1150.10">
    <property type="entry name" value="Aspartate Aminotransferase, domain 1"/>
    <property type="match status" value="1"/>
</dbReference>
<comment type="caution">
    <text evidence="3">The sequence shown here is derived from an EMBL/GenBank/DDBJ whole genome shotgun (WGS) entry which is preliminary data.</text>
</comment>
<keyword evidence="3" id="KW-0456">Lyase</keyword>
<dbReference type="InterPro" id="IPR015422">
    <property type="entry name" value="PyrdxlP-dep_Trfase_small"/>
</dbReference>
<accession>A0A4Y2M6L6</accession>